<sequence>MEGNSSDSAPQTKSDKQDPSSIPSAVLDYLQPNYWDQRFSSEDNYEWLKDYSHFEHLLREHVKATHSVLEIGCGSSHLCEGLYRDGITDITCTDLSKVAVEKLQKWVESMGYHGIKVVEADMLDLPFGDGCYDFVIEKGTMDLLFVDSGDPWDPHPATVSKVMATLRGVHRVLKTDGIFVSISFGQGKRTSKSNGIKIVAPSICLLQEELEGEDYIFRTNFDENK</sequence>
<proteinExistence type="inferred from homology"/>
<keyword evidence="7" id="KW-1185">Reference proteome</keyword>
<protein>
    <recommendedName>
        <fullName evidence="5">Methyltransferase domain-containing protein</fullName>
    </recommendedName>
</protein>
<dbReference type="EMBL" id="KI392312">
    <property type="protein sequence ID" value="ERN17613.1"/>
    <property type="molecule type" value="Genomic_DNA"/>
</dbReference>
<evidence type="ECO:0000259" key="5">
    <source>
        <dbReference type="Pfam" id="PF13847"/>
    </source>
</evidence>
<dbReference type="CDD" id="cd02440">
    <property type="entry name" value="AdoMet_MTases"/>
    <property type="match status" value="1"/>
</dbReference>
<dbReference type="PANTHER" id="PTHR12176">
    <property type="entry name" value="SAM-DEPENDENT METHYLTRANSFERASE SUPERFAMILY PROTEIN"/>
    <property type="match status" value="1"/>
</dbReference>
<dbReference type="InterPro" id="IPR025714">
    <property type="entry name" value="Methyltranfer_dom"/>
</dbReference>
<reference evidence="7" key="1">
    <citation type="journal article" date="2013" name="Science">
        <title>The Amborella genome and the evolution of flowering plants.</title>
        <authorList>
            <consortium name="Amborella Genome Project"/>
        </authorList>
    </citation>
    <scope>NUCLEOTIDE SEQUENCE [LARGE SCALE GENOMIC DNA]</scope>
</reference>
<dbReference type="Gene3D" id="3.40.50.150">
    <property type="entry name" value="Vaccinia Virus protein VP39"/>
    <property type="match status" value="1"/>
</dbReference>
<dbReference type="SUPFAM" id="SSF53335">
    <property type="entry name" value="S-adenosyl-L-methionine-dependent methyltransferases"/>
    <property type="match status" value="1"/>
</dbReference>
<feature type="domain" description="Methyltransferase" evidence="5">
    <location>
        <begin position="66"/>
        <end position="185"/>
    </location>
</feature>
<dbReference type="HOGENOM" id="CLU_065920_2_0_1"/>
<organism evidence="6 7">
    <name type="scientific">Amborella trichopoda</name>
    <dbReference type="NCBI Taxonomy" id="13333"/>
    <lineage>
        <taxon>Eukaryota</taxon>
        <taxon>Viridiplantae</taxon>
        <taxon>Streptophyta</taxon>
        <taxon>Embryophyta</taxon>
        <taxon>Tracheophyta</taxon>
        <taxon>Spermatophyta</taxon>
        <taxon>Magnoliopsida</taxon>
        <taxon>Amborellales</taxon>
        <taxon>Amborellaceae</taxon>
        <taxon>Amborella</taxon>
    </lineage>
</organism>
<comment type="similarity">
    <text evidence="1">Belongs to the methyltransferase superfamily.</text>
</comment>
<keyword evidence="3" id="KW-0808">Transferase</keyword>
<evidence type="ECO:0000256" key="2">
    <source>
        <dbReference type="ARBA" id="ARBA00022603"/>
    </source>
</evidence>
<evidence type="ECO:0000313" key="6">
    <source>
        <dbReference type="EMBL" id="ERN17613.1"/>
    </source>
</evidence>
<evidence type="ECO:0000313" key="7">
    <source>
        <dbReference type="Proteomes" id="UP000017836"/>
    </source>
</evidence>
<dbReference type="Proteomes" id="UP000017836">
    <property type="component" value="Unassembled WGS sequence"/>
</dbReference>
<dbReference type="Gramene" id="ERN17613">
    <property type="protein sequence ID" value="ERN17613"/>
    <property type="gene ID" value="AMTR_s00059p00166980"/>
</dbReference>
<dbReference type="InterPro" id="IPR029063">
    <property type="entry name" value="SAM-dependent_MTases_sf"/>
</dbReference>
<keyword evidence="2" id="KW-0489">Methyltransferase</keyword>
<dbReference type="AlphaFoldDB" id="U5DB45"/>
<feature type="region of interest" description="Disordered" evidence="4">
    <location>
        <begin position="1"/>
        <end position="24"/>
    </location>
</feature>
<evidence type="ECO:0000256" key="1">
    <source>
        <dbReference type="ARBA" id="ARBA00008361"/>
    </source>
</evidence>
<dbReference type="GO" id="GO:0032259">
    <property type="term" value="P:methylation"/>
    <property type="evidence" value="ECO:0007669"/>
    <property type="project" value="UniProtKB-KW"/>
</dbReference>
<dbReference type="GO" id="GO:0008168">
    <property type="term" value="F:methyltransferase activity"/>
    <property type="evidence" value="ECO:0007669"/>
    <property type="project" value="UniProtKB-KW"/>
</dbReference>
<accession>U5DB45</accession>
<feature type="compositionally biased region" description="Polar residues" evidence="4">
    <location>
        <begin position="1"/>
        <end position="12"/>
    </location>
</feature>
<evidence type="ECO:0000256" key="3">
    <source>
        <dbReference type="ARBA" id="ARBA00022679"/>
    </source>
</evidence>
<dbReference type="PANTHER" id="PTHR12176:SF80">
    <property type="entry name" value="EEF1A LYSINE METHYLTRANSFERASE 4"/>
    <property type="match status" value="1"/>
</dbReference>
<evidence type="ECO:0000256" key="4">
    <source>
        <dbReference type="SAM" id="MobiDB-lite"/>
    </source>
</evidence>
<dbReference type="InterPro" id="IPR051419">
    <property type="entry name" value="Lys/N-term_MeTrsfase_sf"/>
</dbReference>
<name>U5DB45_AMBTC</name>
<gene>
    <name evidence="6" type="ORF">AMTR_s00059p00166980</name>
</gene>
<dbReference type="eggNOG" id="KOG2352">
    <property type="taxonomic scope" value="Eukaryota"/>
</dbReference>
<dbReference type="Pfam" id="PF13847">
    <property type="entry name" value="Methyltransf_31"/>
    <property type="match status" value="1"/>
</dbReference>